<accession>A0A362X1P8</accession>
<protein>
    <submittedName>
        <fullName evidence="1">Uncharacterized protein</fullName>
    </submittedName>
</protein>
<dbReference type="EMBL" id="PVEO01000007">
    <property type="protein sequence ID" value="PQV47272.1"/>
    <property type="molecule type" value="Genomic_DNA"/>
</dbReference>
<dbReference type="SUPFAM" id="SSF53756">
    <property type="entry name" value="UDP-Glycosyltransferase/glycogen phosphorylase"/>
    <property type="match status" value="1"/>
</dbReference>
<organism evidence="1 2">
    <name type="scientific">Jejuia pallidilutea</name>
    <dbReference type="NCBI Taxonomy" id="504487"/>
    <lineage>
        <taxon>Bacteria</taxon>
        <taxon>Pseudomonadati</taxon>
        <taxon>Bacteroidota</taxon>
        <taxon>Flavobacteriia</taxon>
        <taxon>Flavobacteriales</taxon>
        <taxon>Flavobacteriaceae</taxon>
        <taxon>Jejuia</taxon>
    </lineage>
</organism>
<sequence length="473" mass="56180">MDSRSQIRDIILDVERNCNVNNWKVNDIHLWPYIRIHLFFNLIDEIEIGKTTSSYKPGNKKNSKYIYRGFKKKIRKTLECINSVFFFFNWIKNIPNRQTVFVSSNSFRVNYRNKRFNRFFDVLVEDEQAYSNYMYLEYGSTLTDQYKHENVFKFGFALKGFLCTHIRKKTKLSLDGYDYFLSYLERYEYCKKFSNKFSKAYISQWAKTIFIPKVIFFKKILRRISPKELIILCYYTEDIYPLVAAANNLGVSTIEMQHGPQNKYHLAYGSWYAIPKTGYDILPRIYWCWDDFSANEIKEWADSNSIYSVEKYGNPWVDYWNKKSKSYISKDFILYTLQPLPIPLDVLLHNKILNIIKTSKKKWFIRLHPRQWNDKEKIKAILEKHSLLDTVNVDVDNATVDPLPLLLANCSLHITYSSGSALEASYFGVKTIFIDKMGLSYYPHLFRNKLAFLADFNSDDFTTTLEDYFKAID</sequence>
<gene>
    <name evidence="1" type="ORF">CLV33_10754</name>
</gene>
<evidence type="ECO:0000313" key="2">
    <source>
        <dbReference type="Proteomes" id="UP000251545"/>
    </source>
</evidence>
<comment type="caution">
    <text evidence="1">The sequence shown here is derived from an EMBL/GenBank/DDBJ whole genome shotgun (WGS) entry which is preliminary data.</text>
</comment>
<dbReference type="AlphaFoldDB" id="A0A362X1P8"/>
<dbReference type="Proteomes" id="UP000251545">
    <property type="component" value="Unassembled WGS sequence"/>
</dbReference>
<name>A0A362X1P8_9FLAO</name>
<reference evidence="1 2" key="1">
    <citation type="submission" date="2018-02" db="EMBL/GenBank/DDBJ databases">
        <title>Genomic Encyclopedia of Archaeal and Bacterial Type Strains, Phase II (KMG-II): from individual species to whole genera.</title>
        <authorList>
            <person name="Goeker M."/>
        </authorList>
    </citation>
    <scope>NUCLEOTIDE SEQUENCE [LARGE SCALE GENOMIC DNA]</scope>
    <source>
        <strain evidence="1 2">DSM 21165</strain>
    </source>
</reference>
<dbReference type="RefSeq" id="WP_105474140.1">
    <property type="nucleotide sequence ID" value="NZ_PVEO01000007.1"/>
</dbReference>
<evidence type="ECO:0000313" key="1">
    <source>
        <dbReference type="EMBL" id="PQV47272.1"/>
    </source>
</evidence>
<proteinExistence type="predicted"/>